<keyword evidence="1" id="KW-0547">Nucleotide-binding</keyword>
<keyword evidence="2" id="KW-0067">ATP-binding</keyword>
<dbReference type="GO" id="GO:0000027">
    <property type="term" value="P:ribosomal large subunit assembly"/>
    <property type="evidence" value="ECO:0007669"/>
    <property type="project" value="TreeGrafter"/>
</dbReference>
<feature type="domain" description="VWFA" evidence="4">
    <location>
        <begin position="1116"/>
        <end position="1315"/>
    </location>
</feature>
<dbReference type="SUPFAM" id="SSF53300">
    <property type="entry name" value="vWA-like"/>
    <property type="match status" value="1"/>
</dbReference>
<dbReference type="Pfam" id="PF07728">
    <property type="entry name" value="AAA_5"/>
    <property type="match status" value="1"/>
</dbReference>
<dbReference type="GO" id="GO:0005524">
    <property type="term" value="F:ATP binding"/>
    <property type="evidence" value="ECO:0007669"/>
    <property type="project" value="UniProtKB-KW"/>
</dbReference>
<name>A0A383V1P5_TETOB</name>
<dbReference type="Gene3D" id="3.40.50.300">
    <property type="entry name" value="P-loop containing nucleotide triphosphate hydrolases"/>
    <property type="match status" value="1"/>
</dbReference>
<evidence type="ECO:0000259" key="4">
    <source>
        <dbReference type="PROSITE" id="PS50234"/>
    </source>
</evidence>
<dbReference type="PROSITE" id="PS50234">
    <property type="entry name" value="VWFA"/>
    <property type="match status" value="1"/>
</dbReference>
<feature type="compositionally biased region" description="Low complexity" evidence="3">
    <location>
        <begin position="9"/>
        <end position="58"/>
    </location>
</feature>
<accession>A0A383V1P5</accession>
<dbReference type="SMART" id="SM00327">
    <property type="entry name" value="VWA"/>
    <property type="match status" value="1"/>
</dbReference>
<keyword evidence="6" id="KW-1185">Reference proteome</keyword>
<proteinExistence type="predicted"/>
<dbReference type="InterPro" id="IPR011704">
    <property type="entry name" value="ATPase_dyneun-rel_AAA"/>
</dbReference>
<dbReference type="GO" id="GO:0000055">
    <property type="term" value="P:ribosomal large subunit export from nucleus"/>
    <property type="evidence" value="ECO:0007669"/>
    <property type="project" value="TreeGrafter"/>
</dbReference>
<dbReference type="PANTHER" id="PTHR48103">
    <property type="entry name" value="MIDASIN-RELATED"/>
    <property type="match status" value="1"/>
</dbReference>
<feature type="compositionally biased region" description="Low complexity" evidence="3">
    <location>
        <begin position="235"/>
        <end position="252"/>
    </location>
</feature>
<reference evidence="5 6" key="1">
    <citation type="submission" date="2016-10" db="EMBL/GenBank/DDBJ databases">
        <authorList>
            <person name="Cai Z."/>
        </authorList>
    </citation>
    <scope>NUCLEOTIDE SEQUENCE [LARGE SCALE GENOMIC DNA]</scope>
</reference>
<organism evidence="5 6">
    <name type="scientific">Tetradesmus obliquus</name>
    <name type="common">Green alga</name>
    <name type="synonym">Acutodesmus obliquus</name>
    <dbReference type="NCBI Taxonomy" id="3088"/>
    <lineage>
        <taxon>Eukaryota</taxon>
        <taxon>Viridiplantae</taxon>
        <taxon>Chlorophyta</taxon>
        <taxon>core chlorophytes</taxon>
        <taxon>Chlorophyceae</taxon>
        <taxon>CS clade</taxon>
        <taxon>Sphaeropleales</taxon>
        <taxon>Scenedesmaceae</taxon>
        <taxon>Tetradesmus</taxon>
    </lineage>
</organism>
<evidence type="ECO:0000256" key="1">
    <source>
        <dbReference type="ARBA" id="ARBA00022741"/>
    </source>
</evidence>
<dbReference type="Gene3D" id="3.40.50.410">
    <property type="entry name" value="von Willebrand factor, type A domain"/>
    <property type="match status" value="1"/>
</dbReference>
<dbReference type="GO" id="GO:0030687">
    <property type="term" value="C:preribosome, large subunit precursor"/>
    <property type="evidence" value="ECO:0007669"/>
    <property type="project" value="TreeGrafter"/>
</dbReference>
<sequence>MGSTLDCRTAAATSTPPATPGSSASSTPRAWTAASTARPPSSASSTSSSMRSRVGSSTGISRASAATAGSGKAPRFLAALQDAHGSLWAVTSALGSSIAPGQQELSGAKAAMEKLQHSLGHAGLSFDDATYLLLFIFRPFLAPILTTVSASTAPCTFTLLQLLQHMLQLLSPGAGQPEGRFQVLAAHLLADLAACSFYSRDPAAAKWLASEQPAKAGIAGYMKGSPRYPNKPLPAAASREGSSGTSSSNSSSAPGLQALLDVLQYAPGSSASGIDSACFLAQQLVVGAHNTGSTLGATSFTYAHSSSASRGALREVSVVWGDGSRQTVHDGVISPRYAPDQLVLGLLAGSPTQQLPQHMQSLLAALRQLCSPDADRDTTSSVVVPELQQQQHAVQCIMQLVEHSAGGGASQAAAAAAADVKCAPLFSATISCDDQGILQEPGAGSPLPVQLQQALLGKLAQLLLHKPLPSSAAQQLMDVVGRHWPLQDAQLRRHWMLGTAPAAASAAPFGPTGHVASNSSSSSSSSLCEAVVGLPTQQQQGVLQLLSSSLQCFPDDARQLPTRQLSDLLVQLLAARQQLSSASCDGSGGSASADTTQLALALLQALDGGMGAVYSSLMCQLDVPCTEDEQQQQQQVMHRRSSSAAVAAYNNCSAVRLLLHLAAAGQPDDDFPAEVQLPAISSDRPATLLLLVRLLPHVPDSNLAAAAVQRCLFNGSSPLQNSITLLAAPDQQPNHVPGAACTLAACSLQPKEQRAVLQLLHDLDAAAGLRPEQQGGWLSLYLADLFSQLVTTIESPTADSNDAAAAGAGAGAQVQLAQLADILSEYGSWQVQQQQHTPARQAAGLAAALRAEGSQRMRCSRCWPSLSSSRQAAASSHAVVFFSTEQQAVERSKQRTCADDFTRLSTLLETHVQKAKATATAAASSSSAKQLRLPAITEASASATMDLADNSSGADAAGLVLTETTIENISRVLDVVDNPAPLLLEGPTGVCKSATVNEAARRHGKRLLRFNMSSSITPDDLMGRVVMKAAPAGAADGSSSGTAAGPGEGFVLQHQLQPFAAAFAAGDWLLLDELNLAPDDVLQCIEQALDTGAVISNYSSHKIFARKTAGGKRTYQVALLLDVSQSMQGHLQQCSLEVLAMLADALGKVGLDDFVVMTFGAAPVLVKGPDTAWDQASQLALLEQVNCKPDQHLASMDAAAIQAAAALLGSSNSRAAKKIFVISDGYGTSGLALAAALQQAEQAGVEVVGLSVGFDRSHVPMCYQRWATAKLPSALPDALQALYAADDMAAASSGSAAAAAGEDWTELMPVILAQLPLWRRCCSSEQRVWRPGEAAGPAQGGQADPCAAR</sequence>
<evidence type="ECO:0000256" key="3">
    <source>
        <dbReference type="SAM" id="MobiDB-lite"/>
    </source>
</evidence>
<dbReference type="InterPro" id="IPR002035">
    <property type="entry name" value="VWF_A"/>
</dbReference>
<dbReference type="EMBL" id="FNXT01000003">
    <property type="protein sequence ID" value="SZX59478.1"/>
    <property type="molecule type" value="Genomic_DNA"/>
</dbReference>
<protein>
    <recommendedName>
        <fullName evidence="4">VWFA domain-containing protein</fullName>
    </recommendedName>
</protein>
<gene>
    <name evidence="5" type="ORF">BQ4739_LOCUS92</name>
</gene>
<dbReference type="GO" id="GO:0005634">
    <property type="term" value="C:nucleus"/>
    <property type="evidence" value="ECO:0007669"/>
    <property type="project" value="TreeGrafter"/>
</dbReference>
<dbReference type="InterPro" id="IPR027417">
    <property type="entry name" value="P-loop_NTPase"/>
</dbReference>
<dbReference type="SUPFAM" id="SSF52540">
    <property type="entry name" value="P-loop containing nucleoside triphosphate hydrolases"/>
    <property type="match status" value="1"/>
</dbReference>
<evidence type="ECO:0000256" key="2">
    <source>
        <dbReference type="ARBA" id="ARBA00022840"/>
    </source>
</evidence>
<dbReference type="Proteomes" id="UP000256970">
    <property type="component" value="Unassembled WGS sequence"/>
</dbReference>
<dbReference type="STRING" id="3088.A0A383V1P5"/>
<feature type="region of interest" description="Disordered" evidence="3">
    <location>
        <begin position="1"/>
        <end position="66"/>
    </location>
</feature>
<dbReference type="GO" id="GO:0016887">
    <property type="term" value="F:ATP hydrolysis activity"/>
    <property type="evidence" value="ECO:0007669"/>
    <property type="project" value="InterPro"/>
</dbReference>
<dbReference type="PANTHER" id="PTHR48103:SF2">
    <property type="entry name" value="MIDASIN"/>
    <property type="match status" value="1"/>
</dbReference>
<feature type="region of interest" description="Disordered" evidence="3">
    <location>
        <begin position="230"/>
        <end position="252"/>
    </location>
</feature>
<evidence type="ECO:0000313" key="5">
    <source>
        <dbReference type="EMBL" id="SZX59478.1"/>
    </source>
</evidence>
<dbReference type="InterPro" id="IPR036465">
    <property type="entry name" value="vWFA_dom_sf"/>
</dbReference>
<evidence type="ECO:0000313" key="6">
    <source>
        <dbReference type="Proteomes" id="UP000256970"/>
    </source>
</evidence>